<keyword evidence="2" id="KW-1185">Reference proteome</keyword>
<evidence type="ECO:0000313" key="2">
    <source>
        <dbReference type="Proteomes" id="UP001241377"/>
    </source>
</evidence>
<dbReference type="EMBL" id="JASBWR010000007">
    <property type="protein sequence ID" value="KAJ9111703.1"/>
    <property type="molecule type" value="Genomic_DNA"/>
</dbReference>
<accession>A0ACC2WJQ2</accession>
<evidence type="ECO:0000313" key="1">
    <source>
        <dbReference type="EMBL" id="KAJ9111703.1"/>
    </source>
</evidence>
<name>A0ACC2WJQ2_9TREE</name>
<comment type="caution">
    <text evidence="1">The sequence shown here is derived from an EMBL/GenBank/DDBJ whole genome shotgun (WGS) entry which is preliminary data.</text>
</comment>
<protein>
    <submittedName>
        <fullName evidence="1">Uncharacterized protein</fullName>
    </submittedName>
</protein>
<gene>
    <name evidence="1" type="ORF">QFC19_001063</name>
</gene>
<proteinExistence type="predicted"/>
<reference evidence="1" key="1">
    <citation type="submission" date="2023-04" db="EMBL/GenBank/DDBJ databases">
        <title>Draft Genome sequencing of Naganishia species isolated from polar environments using Oxford Nanopore Technology.</title>
        <authorList>
            <person name="Leo P."/>
            <person name="Venkateswaran K."/>
        </authorList>
    </citation>
    <scope>NUCLEOTIDE SEQUENCE</scope>
    <source>
        <strain evidence="1">MNA-CCFEE 5261</strain>
    </source>
</reference>
<organism evidence="1 2">
    <name type="scientific">Naganishia cerealis</name>
    <dbReference type="NCBI Taxonomy" id="610337"/>
    <lineage>
        <taxon>Eukaryota</taxon>
        <taxon>Fungi</taxon>
        <taxon>Dikarya</taxon>
        <taxon>Basidiomycota</taxon>
        <taxon>Agaricomycotina</taxon>
        <taxon>Tremellomycetes</taxon>
        <taxon>Filobasidiales</taxon>
        <taxon>Filobasidiaceae</taxon>
        <taxon>Naganishia</taxon>
    </lineage>
</organism>
<sequence>MSNGPVFEIICLGAGGGPLEGDVLGYMCKPYASGWDQGWIGLEGGCGIGALTALLHQALLTKALRELHQASALNSQADTRSQSRTQQRDAEGTIEQEVALPTPPTSAHVNAGTRIGDTVNSIPPAMVANLGRTGHEEVHVEEETLFPGLRWPEDYQTPVLKAAWLFSHLTSYLITHAHFDHTLSLVLSTGSLPNPPSPAIYDPLVNDRTYPSTHSGRRPIYASLSTLEKLQKVYHGDVWPELGCWSDPFPIDNRKSGMTDETILIETDLVMAQTTLESSTGRITSSGMQHHLAASALGKPQRIHDTDIPRRKSSLLTTLNEAVKGKSRPWKQRPNAGGAGESGVDQEVASSSKDSMKRNSPLEERTLHEIQPAYELKPGVGVQYCPTPAYPISQKLPLRSAKSGVNGNDLVMSVLELPISHGSTTQGNYEASAFFIRVAARQPEGHGVKPNSAQEFAEILFFGDVESSYTGEVAKALNTRVWRAAAERWAKGTLRAIFIECSYPESRPKHLMFGHLGPSDLLGELEIMASYLPKGTTPPLQGLSIYIQHVKEPLVPEEPIKQKITRELEELEAERKLGVQFLCLARGMRVTI</sequence>
<dbReference type="Proteomes" id="UP001241377">
    <property type="component" value="Unassembled WGS sequence"/>
</dbReference>